<dbReference type="EMBL" id="LGRX02013674">
    <property type="protein sequence ID" value="KAK3265824.1"/>
    <property type="molecule type" value="Genomic_DNA"/>
</dbReference>
<dbReference type="Proteomes" id="UP001190700">
    <property type="component" value="Unassembled WGS sequence"/>
</dbReference>
<organism evidence="1 2">
    <name type="scientific">Cymbomonas tetramitiformis</name>
    <dbReference type="NCBI Taxonomy" id="36881"/>
    <lineage>
        <taxon>Eukaryota</taxon>
        <taxon>Viridiplantae</taxon>
        <taxon>Chlorophyta</taxon>
        <taxon>Pyramimonadophyceae</taxon>
        <taxon>Pyramimonadales</taxon>
        <taxon>Pyramimonadaceae</taxon>
        <taxon>Cymbomonas</taxon>
    </lineage>
</organism>
<evidence type="ECO:0000313" key="1">
    <source>
        <dbReference type="EMBL" id="KAK3265824.1"/>
    </source>
</evidence>
<sequence length="316" mass="36286">MADAAPSPDDVDDARNDRDSPAAVVEFDDFHKEFSSKTKKRDFTWHVKPTSSAASPDDELQMAFFRSADNLKKYAKRHHHELCLAYDFDAFTDKTTGKEVSGGSKLWTSIRDHATFARMALLCDFKDKKIDRWYEILRDEKHSVRFVVDIDFDFAMEVKEKVALLRTYIDSAKIVLKESFHLVLTGLGHLSNHNVEAKKLNGAIEKVFVASCNFIQFEKYCKRNSEGALQTFLDANIYSHWRSMRLPLMVKARLDPEKERPFYPVEVDFELNTITKIPHAYEDGFADTFPDYMASFVTPDEMKASITPENSTSFCA</sequence>
<keyword evidence="2" id="KW-1185">Reference proteome</keyword>
<accession>A0AAE0FTW9</accession>
<dbReference type="AlphaFoldDB" id="A0AAE0FTW9"/>
<gene>
    <name evidence="1" type="ORF">CYMTET_25523</name>
</gene>
<reference evidence="1 2" key="1">
    <citation type="journal article" date="2015" name="Genome Biol. Evol.">
        <title>Comparative Genomics of a Bacterivorous Green Alga Reveals Evolutionary Causalities and Consequences of Phago-Mixotrophic Mode of Nutrition.</title>
        <authorList>
            <person name="Burns J.A."/>
            <person name="Paasch A."/>
            <person name="Narechania A."/>
            <person name="Kim E."/>
        </authorList>
    </citation>
    <scope>NUCLEOTIDE SEQUENCE [LARGE SCALE GENOMIC DNA]</scope>
    <source>
        <strain evidence="1 2">PLY_AMNH</strain>
    </source>
</reference>
<name>A0AAE0FTW9_9CHLO</name>
<proteinExistence type="predicted"/>
<protein>
    <submittedName>
        <fullName evidence="1">Uncharacterized protein</fullName>
    </submittedName>
</protein>
<comment type="caution">
    <text evidence="1">The sequence shown here is derived from an EMBL/GenBank/DDBJ whole genome shotgun (WGS) entry which is preliminary data.</text>
</comment>
<evidence type="ECO:0000313" key="2">
    <source>
        <dbReference type="Proteomes" id="UP001190700"/>
    </source>
</evidence>